<dbReference type="PRINTS" id="PR00039">
    <property type="entry name" value="HTHLYSR"/>
</dbReference>
<organism evidence="9 10">
    <name type="scientific">Agrobacterium tumefaciens</name>
    <dbReference type="NCBI Taxonomy" id="358"/>
    <lineage>
        <taxon>Bacteria</taxon>
        <taxon>Pseudomonadati</taxon>
        <taxon>Pseudomonadota</taxon>
        <taxon>Alphaproteobacteria</taxon>
        <taxon>Hyphomicrobiales</taxon>
        <taxon>Rhizobiaceae</taxon>
        <taxon>Rhizobium/Agrobacterium group</taxon>
        <taxon>Agrobacterium</taxon>
        <taxon>Agrobacterium tumefaciens complex</taxon>
    </lineage>
</organism>
<dbReference type="AlphaFoldDB" id="A0A0D0KQR0"/>
<dbReference type="SUPFAM" id="SSF46785">
    <property type="entry name" value="Winged helix' DNA-binding domain"/>
    <property type="match status" value="1"/>
</dbReference>
<dbReference type="InterPro" id="IPR000847">
    <property type="entry name" value="LysR_HTH_N"/>
</dbReference>
<feature type="domain" description="HTH lysR-type" evidence="8">
    <location>
        <begin position="1"/>
        <end position="58"/>
    </location>
</feature>
<dbReference type="SUPFAM" id="SSF53850">
    <property type="entry name" value="Periplasmic binding protein-like II"/>
    <property type="match status" value="1"/>
</dbReference>
<comment type="similarity">
    <text evidence="1">Belongs to the LysR transcriptional regulatory family.</text>
</comment>
<protein>
    <recommendedName>
        <fullName evidence="6">HTH-type transcriptional regulator TtuA</fullName>
    </recommendedName>
    <alternativeName>
        <fullName evidence="7">Tartrate utilization transcriptional regulator</fullName>
    </alternativeName>
</protein>
<dbReference type="GO" id="GO:0003700">
    <property type="term" value="F:DNA-binding transcription factor activity"/>
    <property type="evidence" value="ECO:0007669"/>
    <property type="project" value="InterPro"/>
</dbReference>
<dbReference type="Pfam" id="PF03466">
    <property type="entry name" value="LysR_substrate"/>
    <property type="match status" value="1"/>
</dbReference>
<dbReference type="PANTHER" id="PTHR30346:SF17">
    <property type="entry name" value="LYSR FAMILY TRANSCRIPTIONAL REGULATOR"/>
    <property type="match status" value="1"/>
</dbReference>
<dbReference type="InterPro" id="IPR005119">
    <property type="entry name" value="LysR_subst-bd"/>
</dbReference>
<dbReference type="GO" id="GO:0032993">
    <property type="term" value="C:protein-DNA complex"/>
    <property type="evidence" value="ECO:0007669"/>
    <property type="project" value="TreeGrafter"/>
</dbReference>
<sequence>MELRQLRYFIAVARERNFSRAAEILHIAQPPLSRQIQQLEEELGVLLIDRSHRPLTLTEAGRFFYQQAGQIIARTEHVREQTRRIGLSQRERYIIGCVGSTLYGGMPDLVRRMRIRWPNLDFEIREMASTEQVTALKEHRIDLGFGRVRFNDREVERLTLREERLVVALPKGHPKSFSHEPIALTELQNEPLVVYPSQPRPSFADEVLNMLEEVGVSPSHLDEVREIQTALGIVAAGVSLCIIPAASQRQRPDDVCYRMIKDENATSPIIMSYRREDAGNRIDEIKQIIREMYASNPIWLQLSNVKMDAGLELPTEEL</sequence>
<evidence type="ECO:0000313" key="10">
    <source>
        <dbReference type="Proteomes" id="UP000035017"/>
    </source>
</evidence>
<dbReference type="InterPro" id="IPR036390">
    <property type="entry name" value="WH_DNA-bd_sf"/>
</dbReference>
<accession>A0A0D0KQR0</accession>
<dbReference type="EMBL" id="JXQV01000021">
    <property type="protein sequence ID" value="KIQ00375.1"/>
    <property type="molecule type" value="Genomic_DNA"/>
</dbReference>
<dbReference type="GO" id="GO:0003677">
    <property type="term" value="F:DNA binding"/>
    <property type="evidence" value="ECO:0007669"/>
    <property type="project" value="UniProtKB-KW"/>
</dbReference>
<evidence type="ECO:0000256" key="6">
    <source>
        <dbReference type="ARBA" id="ARBA00067332"/>
    </source>
</evidence>
<comment type="caution">
    <text evidence="9">The sequence shown here is derived from an EMBL/GenBank/DDBJ whole genome shotgun (WGS) entry which is preliminary data.</text>
</comment>
<dbReference type="PROSITE" id="PS50931">
    <property type="entry name" value="HTH_LYSR"/>
    <property type="match status" value="1"/>
</dbReference>
<evidence type="ECO:0000256" key="4">
    <source>
        <dbReference type="ARBA" id="ARBA00023163"/>
    </source>
</evidence>
<keyword evidence="3" id="KW-0238">DNA-binding</keyword>
<evidence type="ECO:0000256" key="1">
    <source>
        <dbReference type="ARBA" id="ARBA00009437"/>
    </source>
</evidence>
<dbReference type="Gene3D" id="1.10.10.10">
    <property type="entry name" value="Winged helix-like DNA-binding domain superfamily/Winged helix DNA-binding domain"/>
    <property type="match status" value="1"/>
</dbReference>
<dbReference type="OrthoDB" id="9811588at2"/>
<evidence type="ECO:0000256" key="3">
    <source>
        <dbReference type="ARBA" id="ARBA00023125"/>
    </source>
</evidence>
<dbReference type="Proteomes" id="UP000035017">
    <property type="component" value="Unassembled WGS sequence"/>
</dbReference>
<evidence type="ECO:0000256" key="2">
    <source>
        <dbReference type="ARBA" id="ARBA00023015"/>
    </source>
</evidence>
<dbReference type="Pfam" id="PF00126">
    <property type="entry name" value="HTH_1"/>
    <property type="match status" value="1"/>
</dbReference>
<evidence type="ECO:0000256" key="7">
    <source>
        <dbReference type="ARBA" id="ARBA00083243"/>
    </source>
</evidence>
<keyword evidence="4" id="KW-0804">Transcription</keyword>
<dbReference type="InterPro" id="IPR036388">
    <property type="entry name" value="WH-like_DNA-bd_sf"/>
</dbReference>
<comment type="function">
    <text evidence="5">Transcriptional regulator of the ttuABCDE tartrate utilization operon.</text>
</comment>
<evidence type="ECO:0000256" key="5">
    <source>
        <dbReference type="ARBA" id="ARBA00054626"/>
    </source>
</evidence>
<evidence type="ECO:0000259" key="8">
    <source>
        <dbReference type="PROSITE" id="PS50931"/>
    </source>
</evidence>
<dbReference type="PANTHER" id="PTHR30346">
    <property type="entry name" value="TRANSCRIPTIONAL DUAL REGULATOR HCAR-RELATED"/>
    <property type="match status" value="1"/>
</dbReference>
<evidence type="ECO:0000313" key="9">
    <source>
        <dbReference type="EMBL" id="KIQ00375.1"/>
    </source>
</evidence>
<dbReference type="FunFam" id="1.10.10.10:FF:000001">
    <property type="entry name" value="LysR family transcriptional regulator"/>
    <property type="match status" value="1"/>
</dbReference>
<name>A0A0D0KQR0_AGRTU</name>
<gene>
    <name evidence="9" type="ORF">RU07_17430</name>
</gene>
<dbReference type="Gene3D" id="3.40.190.10">
    <property type="entry name" value="Periplasmic binding protein-like II"/>
    <property type="match status" value="2"/>
</dbReference>
<reference evidence="9 10" key="1">
    <citation type="submission" date="2014-12" db="EMBL/GenBank/DDBJ databases">
        <title>16Stimator: statistical estimation of ribosomal gene copy numbers from draft genome assemblies.</title>
        <authorList>
            <person name="Perisin M.A."/>
            <person name="Vetter M."/>
            <person name="Gilbert J.A."/>
            <person name="Bergelson J."/>
        </authorList>
    </citation>
    <scope>NUCLEOTIDE SEQUENCE [LARGE SCALE GENOMIC DNA]</scope>
    <source>
        <strain evidence="9 10">MEJ076</strain>
    </source>
</reference>
<keyword evidence="2" id="KW-0805">Transcription regulation</keyword>
<proteinExistence type="inferred from homology"/>